<evidence type="ECO:0000313" key="1">
    <source>
        <dbReference type="EMBL" id="PXF49360.1"/>
    </source>
</evidence>
<comment type="caution">
    <text evidence="1">The sequence shown here is derived from an EMBL/GenBank/DDBJ whole genome shotgun (WGS) entry which is preliminary data.</text>
</comment>
<organism evidence="1 2">
    <name type="scientific">Gracilariopsis chorda</name>
    <dbReference type="NCBI Taxonomy" id="448386"/>
    <lineage>
        <taxon>Eukaryota</taxon>
        <taxon>Rhodophyta</taxon>
        <taxon>Florideophyceae</taxon>
        <taxon>Rhodymeniophycidae</taxon>
        <taxon>Gracilariales</taxon>
        <taxon>Gracilariaceae</taxon>
        <taxon>Gracilariopsis</taxon>
    </lineage>
</organism>
<proteinExistence type="predicted"/>
<reference evidence="1 2" key="1">
    <citation type="journal article" date="2018" name="Mol. Biol. Evol.">
        <title>Analysis of the draft genome of the red seaweed Gracilariopsis chorda provides insights into genome size evolution in Rhodophyta.</title>
        <authorList>
            <person name="Lee J."/>
            <person name="Yang E.C."/>
            <person name="Graf L."/>
            <person name="Yang J.H."/>
            <person name="Qiu H."/>
            <person name="Zel Zion U."/>
            <person name="Chan C.X."/>
            <person name="Stephens T.G."/>
            <person name="Weber A.P.M."/>
            <person name="Boo G.H."/>
            <person name="Boo S.M."/>
            <person name="Kim K.M."/>
            <person name="Shin Y."/>
            <person name="Jung M."/>
            <person name="Lee S.J."/>
            <person name="Yim H.S."/>
            <person name="Lee J.H."/>
            <person name="Bhattacharya D."/>
            <person name="Yoon H.S."/>
        </authorList>
    </citation>
    <scope>NUCLEOTIDE SEQUENCE [LARGE SCALE GENOMIC DNA]</scope>
    <source>
        <strain evidence="1 2">SKKU-2015</strain>
        <tissue evidence="1">Whole body</tissue>
    </source>
</reference>
<name>A0A2V3J889_9FLOR</name>
<dbReference type="Proteomes" id="UP000247409">
    <property type="component" value="Unassembled WGS sequence"/>
</dbReference>
<gene>
    <name evidence="1" type="ORF">BWQ96_00934</name>
</gene>
<protein>
    <submittedName>
        <fullName evidence="1">Uncharacterized protein</fullName>
    </submittedName>
</protein>
<evidence type="ECO:0000313" key="2">
    <source>
        <dbReference type="Proteomes" id="UP000247409"/>
    </source>
</evidence>
<dbReference type="EMBL" id="NBIV01000006">
    <property type="protein sequence ID" value="PXF49360.1"/>
    <property type="molecule type" value="Genomic_DNA"/>
</dbReference>
<accession>A0A2V3J889</accession>
<dbReference type="OrthoDB" id="3950at2759"/>
<sequence length="174" mass="19662">MTVGKLSDAEMIARMTEWNVIETWEYTDNDEASAENNLAAAKRFLAAQSFLLAWQEGKVPSRWRRPRKLTDFDGKYPKSVVDEAEDIIAERIAIRNMEKTAKLNAVLSERAKSMSTDDKVAGDKKQKKMQMDALKADFATFNENFFEAKNCLTKATAAVADISFRIQALSEVLK</sequence>
<keyword evidence="2" id="KW-1185">Reference proteome</keyword>
<dbReference type="AlphaFoldDB" id="A0A2V3J889"/>